<dbReference type="AlphaFoldDB" id="A0A4Q0YBD7"/>
<gene>
    <name evidence="2" type="ORF">CRV08_12925</name>
</gene>
<dbReference type="CDD" id="cd00093">
    <property type="entry name" value="HTH_XRE"/>
    <property type="match status" value="1"/>
</dbReference>
<organism evidence="2 3">
    <name type="scientific">Halarcobacter ebronensis</name>
    <dbReference type="NCBI Taxonomy" id="1462615"/>
    <lineage>
        <taxon>Bacteria</taxon>
        <taxon>Pseudomonadati</taxon>
        <taxon>Campylobacterota</taxon>
        <taxon>Epsilonproteobacteria</taxon>
        <taxon>Campylobacterales</taxon>
        <taxon>Arcobacteraceae</taxon>
        <taxon>Halarcobacter</taxon>
    </lineage>
</organism>
<name>A0A4Q0YBD7_9BACT</name>
<protein>
    <submittedName>
        <fullName evidence="2">Transcriptional regulator</fullName>
    </submittedName>
</protein>
<evidence type="ECO:0000313" key="3">
    <source>
        <dbReference type="Proteomes" id="UP000290172"/>
    </source>
</evidence>
<evidence type="ECO:0000259" key="1">
    <source>
        <dbReference type="PROSITE" id="PS50943"/>
    </source>
</evidence>
<dbReference type="GO" id="GO:0003677">
    <property type="term" value="F:DNA binding"/>
    <property type="evidence" value="ECO:0007669"/>
    <property type="project" value="InterPro"/>
</dbReference>
<dbReference type="Pfam" id="PF01381">
    <property type="entry name" value="HTH_3"/>
    <property type="match status" value="1"/>
</dbReference>
<feature type="domain" description="HTH cro/C1-type" evidence="1">
    <location>
        <begin position="24"/>
        <end position="81"/>
    </location>
</feature>
<dbReference type="Gene3D" id="1.10.260.40">
    <property type="entry name" value="lambda repressor-like DNA-binding domains"/>
    <property type="match status" value="1"/>
</dbReference>
<dbReference type="PROSITE" id="PS50943">
    <property type="entry name" value="HTH_CROC1"/>
    <property type="match status" value="1"/>
</dbReference>
<dbReference type="InterPro" id="IPR001387">
    <property type="entry name" value="Cro/C1-type_HTH"/>
</dbReference>
<proteinExistence type="predicted"/>
<dbReference type="SMART" id="SM00530">
    <property type="entry name" value="HTH_XRE"/>
    <property type="match status" value="1"/>
</dbReference>
<dbReference type="SUPFAM" id="SSF47413">
    <property type="entry name" value="lambda repressor-like DNA-binding domains"/>
    <property type="match status" value="1"/>
</dbReference>
<sequence>MMNIFTNSTQCEVDFFHKKISKNIKKIRLENNLKQLDVALEIGINSVAFYSNCENCKYGKHFNLGHIYKIAKIFNIEPYELLK</sequence>
<comment type="caution">
    <text evidence="2">The sequence shown here is derived from an EMBL/GenBank/DDBJ whole genome shotgun (WGS) entry which is preliminary data.</text>
</comment>
<dbReference type="Proteomes" id="UP000290172">
    <property type="component" value="Unassembled WGS sequence"/>
</dbReference>
<reference evidence="2 3" key="1">
    <citation type="submission" date="2017-10" db="EMBL/GenBank/DDBJ databases">
        <title>Genomics of the genus Arcobacter.</title>
        <authorList>
            <person name="Perez-Cataluna A."/>
            <person name="Figueras M.J."/>
        </authorList>
    </citation>
    <scope>NUCLEOTIDE SEQUENCE [LARGE SCALE GENOMIC DNA]</scope>
    <source>
        <strain evidence="2 3">CECT 8993</strain>
    </source>
</reference>
<accession>A0A4Q0YBD7</accession>
<dbReference type="InterPro" id="IPR010982">
    <property type="entry name" value="Lambda_DNA-bd_dom_sf"/>
</dbReference>
<dbReference type="EMBL" id="PDKJ01000015">
    <property type="protein sequence ID" value="RXJ66379.1"/>
    <property type="molecule type" value="Genomic_DNA"/>
</dbReference>
<evidence type="ECO:0000313" key="2">
    <source>
        <dbReference type="EMBL" id="RXJ66379.1"/>
    </source>
</evidence>